<dbReference type="AlphaFoldDB" id="A0A816LA09"/>
<dbReference type="EMBL" id="CAJOBG010008576">
    <property type="protein sequence ID" value="CAF4246849.1"/>
    <property type="molecule type" value="Genomic_DNA"/>
</dbReference>
<evidence type="ECO:0000313" key="4">
    <source>
        <dbReference type="EMBL" id="CAF2076126.1"/>
    </source>
</evidence>
<dbReference type="Proteomes" id="UP000663866">
    <property type="component" value="Unassembled WGS sequence"/>
</dbReference>
<evidence type="ECO:0000313" key="3">
    <source>
        <dbReference type="EMBL" id="CAF1931323.1"/>
    </source>
</evidence>
<feature type="transmembrane region" description="Helical" evidence="2">
    <location>
        <begin position="68"/>
        <end position="86"/>
    </location>
</feature>
<evidence type="ECO:0000313" key="7">
    <source>
        <dbReference type="Proteomes" id="UP000663824"/>
    </source>
</evidence>
<dbReference type="EMBL" id="CAJNRF010005895">
    <property type="protein sequence ID" value="CAF2076126.1"/>
    <property type="molecule type" value="Genomic_DNA"/>
</dbReference>
<evidence type="ECO:0000256" key="1">
    <source>
        <dbReference type="SAM" id="MobiDB-lite"/>
    </source>
</evidence>
<keyword evidence="2" id="KW-0812">Transmembrane</keyword>
<keyword evidence="2" id="KW-0472">Membrane</keyword>
<dbReference type="EMBL" id="CAJNRE010000764">
    <property type="protein sequence ID" value="CAF1931323.1"/>
    <property type="molecule type" value="Genomic_DNA"/>
</dbReference>
<evidence type="ECO:0000313" key="8">
    <source>
        <dbReference type="Proteomes" id="UP000663866"/>
    </source>
</evidence>
<organism evidence="3 7">
    <name type="scientific">Rotaria magnacalcarata</name>
    <dbReference type="NCBI Taxonomy" id="392030"/>
    <lineage>
        <taxon>Eukaryota</taxon>
        <taxon>Metazoa</taxon>
        <taxon>Spiralia</taxon>
        <taxon>Gnathifera</taxon>
        <taxon>Rotifera</taxon>
        <taxon>Eurotatoria</taxon>
        <taxon>Bdelloidea</taxon>
        <taxon>Philodinida</taxon>
        <taxon>Philodinidae</taxon>
        <taxon>Rotaria</taxon>
    </lineage>
</organism>
<sequence>MSSGSYDSSKDASSGNNSSYDYNRWNKPSEVIVFPTPIRPADSGIYALEQMGAAMRNSPNTVRTYGNVFFPIFFVFDALTIYRSIVQTNMGYDYMQLTDPNATNNPYGYRY</sequence>
<feature type="compositionally biased region" description="Low complexity" evidence="1">
    <location>
        <begin position="1"/>
        <end position="19"/>
    </location>
</feature>
<evidence type="ECO:0000256" key="2">
    <source>
        <dbReference type="SAM" id="Phobius"/>
    </source>
</evidence>
<proteinExistence type="predicted"/>
<dbReference type="Proteomes" id="UP000676336">
    <property type="component" value="Unassembled WGS sequence"/>
</dbReference>
<comment type="caution">
    <text evidence="3">The sequence shown here is derived from an EMBL/GenBank/DDBJ whole genome shotgun (WGS) entry which is preliminary data.</text>
</comment>
<keyword evidence="2" id="KW-1133">Transmembrane helix</keyword>
<reference evidence="3" key="1">
    <citation type="submission" date="2021-02" db="EMBL/GenBank/DDBJ databases">
        <authorList>
            <person name="Nowell W R."/>
        </authorList>
    </citation>
    <scope>NUCLEOTIDE SEQUENCE</scope>
</reference>
<accession>A0A816LA09</accession>
<evidence type="ECO:0000313" key="5">
    <source>
        <dbReference type="EMBL" id="CAF4050121.1"/>
    </source>
</evidence>
<dbReference type="Proteomes" id="UP000663856">
    <property type="component" value="Unassembled WGS sequence"/>
</dbReference>
<evidence type="ECO:0000313" key="6">
    <source>
        <dbReference type="EMBL" id="CAF4246849.1"/>
    </source>
</evidence>
<dbReference type="EMBL" id="CAJOBI010006055">
    <property type="protein sequence ID" value="CAF4050121.1"/>
    <property type="molecule type" value="Genomic_DNA"/>
</dbReference>
<feature type="region of interest" description="Disordered" evidence="1">
    <location>
        <begin position="1"/>
        <end position="24"/>
    </location>
</feature>
<gene>
    <name evidence="3" type="ORF">MBJ925_LOCUS4303</name>
    <name evidence="6" type="ORF">OVN521_LOCUS28806</name>
    <name evidence="5" type="ORF">SMN809_LOCUS14599</name>
    <name evidence="4" type="ORF">WKI299_LOCUS15185</name>
</gene>
<name>A0A816LA09_9BILA</name>
<keyword evidence="8" id="KW-1185">Reference proteome</keyword>
<protein>
    <submittedName>
        <fullName evidence="3">Uncharacterized protein</fullName>
    </submittedName>
</protein>
<dbReference type="Proteomes" id="UP000663824">
    <property type="component" value="Unassembled WGS sequence"/>
</dbReference>